<dbReference type="InterPro" id="IPR017896">
    <property type="entry name" value="4Fe4S_Fe-S-bd"/>
</dbReference>
<evidence type="ECO:0000259" key="8">
    <source>
        <dbReference type="PROSITE" id="PS51379"/>
    </source>
</evidence>
<dbReference type="Pfam" id="PF14697">
    <property type="entry name" value="Fer4_21"/>
    <property type="match status" value="1"/>
</dbReference>
<dbReference type="PANTHER" id="PTHR43687">
    <property type="entry name" value="ADENYLYLSULFATE REDUCTASE, BETA SUBUNIT"/>
    <property type="match status" value="1"/>
</dbReference>
<feature type="domain" description="4Fe-4S ferredoxin-type" evidence="8">
    <location>
        <begin position="3"/>
        <end position="32"/>
    </location>
</feature>
<organism evidence="9 10">
    <name type="scientific">Taurinivorans muris</name>
    <dbReference type="NCBI Taxonomy" id="2787751"/>
    <lineage>
        <taxon>Bacteria</taxon>
        <taxon>Pseudomonadati</taxon>
        <taxon>Thermodesulfobacteriota</taxon>
        <taxon>Desulfovibrionia</taxon>
        <taxon>Desulfovibrionales</taxon>
        <taxon>Desulfovibrionaceae</taxon>
        <taxon>Taurinivorans</taxon>
    </lineage>
</organism>
<evidence type="ECO:0000256" key="6">
    <source>
        <dbReference type="ARBA" id="ARBA00023004"/>
    </source>
</evidence>
<keyword evidence="3" id="KW-0479">Metal-binding</keyword>
<dbReference type="InterPro" id="IPR017900">
    <property type="entry name" value="4Fe4S_Fe_S_CS"/>
</dbReference>
<evidence type="ECO:0000313" key="9">
    <source>
        <dbReference type="EMBL" id="UWX05384.1"/>
    </source>
</evidence>
<keyword evidence="1" id="KW-0813">Transport</keyword>
<keyword evidence="2" id="KW-0004">4Fe-4S</keyword>
<dbReference type="Proteomes" id="UP001058120">
    <property type="component" value="Chromosome"/>
</dbReference>
<dbReference type="EMBL" id="CP065938">
    <property type="protein sequence ID" value="UWX05384.1"/>
    <property type="molecule type" value="Genomic_DNA"/>
</dbReference>
<keyword evidence="7" id="KW-0411">Iron-sulfur</keyword>
<feature type="domain" description="4Fe-4S ferredoxin-type" evidence="8">
    <location>
        <begin position="33"/>
        <end position="62"/>
    </location>
</feature>
<evidence type="ECO:0000256" key="2">
    <source>
        <dbReference type="ARBA" id="ARBA00022485"/>
    </source>
</evidence>
<protein>
    <submittedName>
        <fullName evidence="9">4Fe-4S binding protein</fullName>
    </submittedName>
</protein>
<keyword evidence="4" id="KW-0677">Repeat</keyword>
<evidence type="ECO:0000256" key="5">
    <source>
        <dbReference type="ARBA" id="ARBA00022982"/>
    </source>
</evidence>
<evidence type="ECO:0000256" key="3">
    <source>
        <dbReference type="ARBA" id="ARBA00022723"/>
    </source>
</evidence>
<evidence type="ECO:0000256" key="7">
    <source>
        <dbReference type="ARBA" id="ARBA00023014"/>
    </source>
</evidence>
<sequence>MGYMASVDADKCIGCGECIDICPVSLYELVDGKSVAKNPEECLGCESCTGVCEQDAITITEA</sequence>
<dbReference type="InterPro" id="IPR050572">
    <property type="entry name" value="Fe-S_Ferredoxin"/>
</dbReference>
<dbReference type="Gene3D" id="3.30.70.20">
    <property type="match status" value="1"/>
</dbReference>
<keyword evidence="5" id="KW-0249">Electron transport</keyword>
<dbReference type="PROSITE" id="PS51379">
    <property type="entry name" value="4FE4S_FER_2"/>
    <property type="match status" value="2"/>
</dbReference>
<dbReference type="PROSITE" id="PS00198">
    <property type="entry name" value="4FE4S_FER_1"/>
    <property type="match status" value="2"/>
</dbReference>
<accession>A0ABY5XZQ1</accession>
<evidence type="ECO:0000313" key="10">
    <source>
        <dbReference type="Proteomes" id="UP001058120"/>
    </source>
</evidence>
<gene>
    <name evidence="9" type="ORF">JBF11_07995</name>
</gene>
<keyword evidence="10" id="KW-1185">Reference proteome</keyword>
<reference evidence="9" key="1">
    <citation type="submission" date="2020-12" db="EMBL/GenBank/DDBJ databases">
        <title>Taurinivorans muris gen. nov., sp. nov., fundamental and realized metabolic niche of a ubiquitous sulfidogenic bacterium in the murine intestine.</title>
        <authorList>
            <person name="Ye H."/>
            <person name="Hanson B.T."/>
            <person name="Loy A."/>
        </authorList>
    </citation>
    <scope>NUCLEOTIDE SEQUENCE</scope>
    <source>
        <strain evidence="9">LT0009</strain>
    </source>
</reference>
<name>A0ABY5XZQ1_9BACT</name>
<dbReference type="RefSeq" id="WP_334314963.1">
    <property type="nucleotide sequence ID" value="NZ_CP065938.1"/>
</dbReference>
<evidence type="ECO:0000256" key="4">
    <source>
        <dbReference type="ARBA" id="ARBA00022737"/>
    </source>
</evidence>
<keyword evidence="6" id="KW-0408">Iron</keyword>
<dbReference type="PANTHER" id="PTHR43687:SF6">
    <property type="entry name" value="L-ASPARTATE SEMIALDEHYDE SULFURTRANSFERASE IRON-SULFUR SUBUNIT"/>
    <property type="match status" value="1"/>
</dbReference>
<dbReference type="SUPFAM" id="SSF54862">
    <property type="entry name" value="4Fe-4S ferredoxins"/>
    <property type="match status" value="1"/>
</dbReference>
<proteinExistence type="predicted"/>
<evidence type="ECO:0000256" key="1">
    <source>
        <dbReference type="ARBA" id="ARBA00022448"/>
    </source>
</evidence>